<evidence type="ECO:0000256" key="5">
    <source>
        <dbReference type="SAM" id="SignalP"/>
    </source>
</evidence>
<evidence type="ECO:0000313" key="6">
    <source>
        <dbReference type="EMBL" id="CAK6441363.1"/>
    </source>
</evidence>
<dbReference type="EMBL" id="OY882859">
    <property type="protein sequence ID" value="CAK6441363.1"/>
    <property type="molecule type" value="Genomic_DNA"/>
</dbReference>
<keyword evidence="2" id="KW-0963">Cytoplasm</keyword>
<evidence type="ECO:0000313" key="7">
    <source>
        <dbReference type="Proteomes" id="UP001314169"/>
    </source>
</evidence>
<dbReference type="Gene3D" id="3.30.1460.20">
    <property type="match status" value="1"/>
</dbReference>
<comment type="subcellular location">
    <subcellularLocation>
        <location evidence="1">Cytoplasm</location>
        <location evidence="1">Cytoskeleton</location>
    </subcellularLocation>
</comment>
<reference evidence="6" key="1">
    <citation type="submission" date="2023-12" db="EMBL/GenBank/DDBJ databases">
        <authorList>
            <person name="Brown T."/>
        </authorList>
    </citation>
    <scope>NUCLEOTIDE SEQUENCE</scope>
</reference>
<feature type="signal peptide" evidence="5">
    <location>
        <begin position="1"/>
        <end position="16"/>
    </location>
</feature>
<feature type="chain" id="PRO_5046571152" description="Secreted protein" evidence="5">
    <location>
        <begin position="17"/>
        <end position="87"/>
    </location>
</feature>
<protein>
    <recommendedName>
        <fullName evidence="8">Secreted protein</fullName>
    </recommendedName>
</protein>
<dbReference type="Proteomes" id="UP001314169">
    <property type="component" value="Chromosome 2"/>
</dbReference>
<evidence type="ECO:0000256" key="1">
    <source>
        <dbReference type="ARBA" id="ARBA00004245"/>
    </source>
</evidence>
<proteinExistence type="predicted"/>
<keyword evidence="3" id="KW-0009">Actin-binding</keyword>
<dbReference type="InterPro" id="IPR034666">
    <property type="entry name" value="ARPC2/4"/>
</dbReference>
<sequence length="87" mass="9375">MLLWVTTLATSPLCCSLNTPMPALQTTPSTDAQVPGLPVLLHQVPKACIHTHTRAKTSGFLKVLSHTHPDAEMIETKTISGKTFSSH</sequence>
<accession>A0ABN9ZT07</accession>
<evidence type="ECO:0000256" key="2">
    <source>
        <dbReference type="ARBA" id="ARBA00022490"/>
    </source>
</evidence>
<name>A0ABN9ZT07_PIPNA</name>
<evidence type="ECO:0008006" key="8">
    <source>
        <dbReference type="Google" id="ProtNLM"/>
    </source>
</evidence>
<evidence type="ECO:0000256" key="3">
    <source>
        <dbReference type="ARBA" id="ARBA00023203"/>
    </source>
</evidence>
<keyword evidence="5" id="KW-0732">Signal</keyword>
<organism evidence="6 7">
    <name type="scientific">Pipistrellus nathusii</name>
    <name type="common">Nathusius' pipistrelle</name>
    <dbReference type="NCBI Taxonomy" id="59473"/>
    <lineage>
        <taxon>Eukaryota</taxon>
        <taxon>Metazoa</taxon>
        <taxon>Chordata</taxon>
        <taxon>Craniata</taxon>
        <taxon>Vertebrata</taxon>
        <taxon>Euteleostomi</taxon>
        <taxon>Mammalia</taxon>
        <taxon>Eutheria</taxon>
        <taxon>Laurasiatheria</taxon>
        <taxon>Chiroptera</taxon>
        <taxon>Yangochiroptera</taxon>
        <taxon>Vespertilionidae</taxon>
        <taxon>Pipistrellus</taxon>
    </lineage>
</organism>
<evidence type="ECO:0000256" key="4">
    <source>
        <dbReference type="ARBA" id="ARBA00023212"/>
    </source>
</evidence>
<gene>
    <name evidence="6" type="ORF">MPIPNATIZW_LOCUS9669</name>
</gene>
<keyword evidence="7" id="KW-1185">Reference proteome</keyword>
<keyword evidence="4" id="KW-0206">Cytoskeleton</keyword>